<feature type="region of interest" description="Disordered" evidence="7">
    <location>
        <begin position="757"/>
        <end position="776"/>
    </location>
</feature>
<proteinExistence type="inferred from homology"/>
<evidence type="ECO:0000256" key="1">
    <source>
        <dbReference type="ARBA" id="ARBA00004496"/>
    </source>
</evidence>
<dbReference type="PANTHER" id="PTHR10241:SF25">
    <property type="entry name" value="TOMOSYN, ISOFORM C"/>
    <property type="match status" value="1"/>
</dbReference>
<dbReference type="InterPro" id="IPR042855">
    <property type="entry name" value="V_SNARE_CC"/>
</dbReference>
<dbReference type="STRING" id="105231.A0A1Y1IKI2"/>
<comment type="subcellular location">
    <subcellularLocation>
        <location evidence="1">Cytoplasm</location>
    </subcellularLocation>
</comment>
<feature type="region of interest" description="Disordered" evidence="7">
    <location>
        <begin position="1073"/>
        <end position="1144"/>
    </location>
</feature>
<dbReference type="EMBL" id="DF237690">
    <property type="protein sequence ID" value="GAQ91193.1"/>
    <property type="molecule type" value="Genomic_DNA"/>
</dbReference>
<reference evidence="9 10" key="1">
    <citation type="journal article" date="2014" name="Nat. Commun.">
        <title>Klebsormidium flaccidum genome reveals primary factors for plant terrestrial adaptation.</title>
        <authorList>
            <person name="Hori K."/>
            <person name="Maruyama F."/>
            <person name="Fujisawa T."/>
            <person name="Togashi T."/>
            <person name="Yamamoto N."/>
            <person name="Seo M."/>
            <person name="Sato S."/>
            <person name="Yamada T."/>
            <person name="Mori H."/>
            <person name="Tajima N."/>
            <person name="Moriyama T."/>
            <person name="Ikeuchi M."/>
            <person name="Watanabe M."/>
            <person name="Wada H."/>
            <person name="Kobayashi K."/>
            <person name="Saito M."/>
            <person name="Masuda T."/>
            <person name="Sasaki-Sekimoto Y."/>
            <person name="Mashiguchi K."/>
            <person name="Awai K."/>
            <person name="Shimojima M."/>
            <person name="Masuda S."/>
            <person name="Iwai M."/>
            <person name="Nobusawa T."/>
            <person name="Narise T."/>
            <person name="Kondo S."/>
            <person name="Saito H."/>
            <person name="Sato R."/>
            <person name="Murakawa M."/>
            <person name="Ihara Y."/>
            <person name="Oshima-Yamada Y."/>
            <person name="Ohtaka K."/>
            <person name="Satoh M."/>
            <person name="Sonobe K."/>
            <person name="Ishii M."/>
            <person name="Ohtani R."/>
            <person name="Kanamori-Sato M."/>
            <person name="Honoki R."/>
            <person name="Miyazaki D."/>
            <person name="Mochizuki H."/>
            <person name="Umetsu J."/>
            <person name="Higashi K."/>
            <person name="Shibata D."/>
            <person name="Kamiya Y."/>
            <person name="Sato N."/>
            <person name="Nakamura Y."/>
            <person name="Tabata S."/>
            <person name="Ida S."/>
            <person name="Kurokawa K."/>
            <person name="Ohta H."/>
        </authorList>
    </citation>
    <scope>NUCLEOTIDE SEQUENCE [LARGE SCALE GENOMIC DNA]</scope>
    <source>
        <strain evidence="9 10">NIES-2285</strain>
    </source>
</reference>
<dbReference type="GO" id="GO:0005737">
    <property type="term" value="C:cytoplasm"/>
    <property type="evidence" value="ECO:0000318"/>
    <property type="project" value="GO_Central"/>
</dbReference>
<dbReference type="GO" id="GO:0045159">
    <property type="term" value="F:myosin II binding"/>
    <property type="evidence" value="ECO:0000318"/>
    <property type="project" value="GO_Central"/>
</dbReference>
<dbReference type="SUPFAM" id="SSF58038">
    <property type="entry name" value="SNARE fusion complex"/>
    <property type="match status" value="1"/>
</dbReference>
<feature type="repeat" description="WD" evidence="5">
    <location>
        <begin position="591"/>
        <end position="632"/>
    </location>
</feature>
<evidence type="ECO:0000256" key="5">
    <source>
        <dbReference type="PROSITE-ProRule" id="PRU00221"/>
    </source>
</evidence>
<feature type="region of interest" description="Disordered" evidence="7">
    <location>
        <begin position="786"/>
        <end position="811"/>
    </location>
</feature>
<dbReference type="AlphaFoldDB" id="A0A1Y1IKI2"/>
<dbReference type="GO" id="GO:0005886">
    <property type="term" value="C:plasma membrane"/>
    <property type="evidence" value="ECO:0000318"/>
    <property type="project" value="GO_Central"/>
</dbReference>
<sequence length="1227" mass="129007">MFKVKRLIHKAIPEVTVPAGTLQPSDLQPRLSVHSGIPAQAQLLAYEPVQRLLAVGSSDGRIKIFGGDGIEGLLQSLTKAPTLFLQFVNNKGRLIHVTTTNQIEVWDLEERKLVASCTWDTEVAAIAQVSGANYIYVGDDSGVVRILELRKELLQPLPYCIPPHVTLAGLVSADSETPPSVVAILPQPDAIFGRLLIAYSNGILVLWALHEGRVLALRGCIEQQKARLLSFEGRPSQDGGDEDEDEETGEQLRCVTWADAGGALLAAGYDNGDIKFWTFPSGKTGSVSEAEGFKIETEPVRLVRLARGSSRAPVTALRWSGASSRDGGRLYVLGGGAGGTPDLVRVVSLSPPLDGPDLLHRDLPWFGPVSDALLTPPPGGLFGSPASAAVVLSSPGQIHLYDEPSVSDALTPGASEDALPPLPQPLPLFDQLTPITVSETVTGTAASVGLCTLLQMPRDDRGAQLPSGGKWPVEGGAVGSPPFQDDELSTVIVAGYECGRVVFWDACTPVLQKVCVLTGRDKESEKVPPVTAVSFCPISGLLVVAHQGGKVRLYILGTEDRELTQHNIDGVGKIGKDKIQASRGFQLVSTLLMHEASVRSIAIASSQAKLAMGDDDGNVSIFDLASGTFTNLDRAFDFKSAIASLAFSTFPSPADPGATSSKSLASSPPKRTASIGSDGSGVDDVSDDVAVLLYVAAATAAVTVLDAGTGSPVGAGPVQTKNASKAVELILLDSQGRPLPRLLGPLSLPWAFDGPISPRLPPPPLPKLTPQKSGGSAMDRLKAFYSDEGPASPKDGGKSSPKARDGSPRRGLRREFGEFEALFVLLVAEDCLRLYTAAAIHAGDRTALKKEKVGGGDCAWAGAVGSEEEKMGPTVVLLSKQGEIQIRSLPDLSVLSEGPLAGAVGWPLDAPVRRLKAASVAPDGRLFLPDAVSETLQLSLYKKENALGLPGSLPHLHDHVLAAAADAAAIASRGVAVPPVAQEAKPAAAPEDKKKKNFFTTMKAAGDNIRVAAEKGLNEVKNLAENVVAGGGGGGAPMGFLQGKHSGTVLASHGADELPSLFSSRPFVPAARRLPQTDELRPSDSSKSLDIDDIDLDSPSTSTTTSLRSKVTARVSSGFASIRRKSTESKQEAEPAAREKDDRARLFEGAAESGPKQRSAAEIRAAYGKTGAAHASAAQARDKLLERQEKLQGLDRKTAEMQDGAANFASMAAELEKKMAGKKWWQM</sequence>
<keyword evidence="6" id="KW-0175">Coiled coil</keyword>
<dbReference type="PROSITE" id="PS50892">
    <property type="entry name" value="V_SNARE"/>
    <property type="match status" value="1"/>
</dbReference>
<dbReference type="InterPro" id="IPR036322">
    <property type="entry name" value="WD40_repeat_dom_sf"/>
</dbReference>
<feature type="compositionally biased region" description="Pro residues" evidence="7">
    <location>
        <begin position="758"/>
        <end position="767"/>
    </location>
</feature>
<dbReference type="Gene3D" id="2.130.10.10">
    <property type="entry name" value="YVTN repeat-like/Quinoprotein amine dehydrogenase"/>
    <property type="match status" value="3"/>
</dbReference>
<dbReference type="GO" id="GO:0006887">
    <property type="term" value="P:exocytosis"/>
    <property type="evidence" value="ECO:0000318"/>
    <property type="project" value="GO_Central"/>
</dbReference>
<dbReference type="SMART" id="SM00320">
    <property type="entry name" value="WD40"/>
    <property type="match status" value="6"/>
</dbReference>
<dbReference type="CDD" id="cd15873">
    <property type="entry name" value="R-SNARE_STXBP5_6"/>
    <property type="match status" value="1"/>
</dbReference>
<dbReference type="GO" id="GO:0006893">
    <property type="term" value="P:Golgi to plasma membrane transport"/>
    <property type="evidence" value="ECO:0000318"/>
    <property type="project" value="GO_Central"/>
</dbReference>
<dbReference type="Proteomes" id="UP000054558">
    <property type="component" value="Unassembled WGS sequence"/>
</dbReference>
<dbReference type="OrthoDB" id="19944at2759"/>
<feature type="domain" description="V-SNARE coiled-coil homology" evidence="8">
    <location>
        <begin position="1162"/>
        <end position="1226"/>
    </location>
</feature>
<dbReference type="InterPro" id="IPR015943">
    <property type="entry name" value="WD40/YVTN_repeat-like_dom_sf"/>
</dbReference>
<evidence type="ECO:0000313" key="10">
    <source>
        <dbReference type="Proteomes" id="UP000054558"/>
    </source>
</evidence>
<organism evidence="9 10">
    <name type="scientific">Klebsormidium nitens</name>
    <name type="common">Green alga</name>
    <name type="synonym">Ulothrix nitens</name>
    <dbReference type="NCBI Taxonomy" id="105231"/>
    <lineage>
        <taxon>Eukaryota</taxon>
        <taxon>Viridiplantae</taxon>
        <taxon>Streptophyta</taxon>
        <taxon>Klebsormidiophyceae</taxon>
        <taxon>Klebsormidiales</taxon>
        <taxon>Klebsormidiaceae</taxon>
        <taxon>Klebsormidium</taxon>
    </lineage>
</organism>
<protein>
    <recommendedName>
        <fullName evidence="8">V-SNARE coiled-coil homology domain-containing protein</fullName>
    </recommendedName>
</protein>
<evidence type="ECO:0000256" key="4">
    <source>
        <dbReference type="ARBA" id="ARBA00022490"/>
    </source>
</evidence>
<evidence type="ECO:0000256" key="2">
    <source>
        <dbReference type="ARBA" id="ARBA00008070"/>
    </source>
</evidence>
<dbReference type="SUPFAM" id="SSF50978">
    <property type="entry name" value="WD40 repeat-like"/>
    <property type="match status" value="1"/>
</dbReference>
<keyword evidence="5" id="KW-0853">WD repeat</keyword>
<feature type="compositionally biased region" description="Basic and acidic residues" evidence="7">
    <location>
        <begin position="802"/>
        <end position="811"/>
    </location>
</feature>
<dbReference type="Pfam" id="PF00400">
    <property type="entry name" value="WD40"/>
    <property type="match status" value="1"/>
</dbReference>
<dbReference type="Gene3D" id="1.20.5.110">
    <property type="match status" value="1"/>
</dbReference>
<accession>A0A1Y1IKI2</accession>
<dbReference type="OMA" id="MCSDDYG"/>
<dbReference type="GO" id="GO:0005096">
    <property type="term" value="F:GTPase activator activity"/>
    <property type="evidence" value="ECO:0000318"/>
    <property type="project" value="GO_Central"/>
</dbReference>
<name>A0A1Y1IKI2_KLENI</name>
<evidence type="ECO:0000259" key="8">
    <source>
        <dbReference type="PROSITE" id="PS50892"/>
    </source>
</evidence>
<dbReference type="PROSITE" id="PS50082">
    <property type="entry name" value="WD_REPEATS_2"/>
    <property type="match status" value="1"/>
</dbReference>
<feature type="compositionally biased region" description="Low complexity" evidence="7">
    <location>
        <begin position="1097"/>
        <end position="1110"/>
    </location>
</feature>
<evidence type="ECO:0000313" key="9">
    <source>
        <dbReference type="EMBL" id="GAQ91193.1"/>
    </source>
</evidence>
<feature type="region of interest" description="Disordered" evidence="7">
    <location>
        <begin position="653"/>
        <end position="682"/>
    </location>
</feature>
<gene>
    <name evidence="9" type="ORF">KFL_007410030</name>
</gene>
<dbReference type="GO" id="GO:0019905">
    <property type="term" value="F:syntaxin binding"/>
    <property type="evidence" value="ECO:0000318"/>
    <property type="project" value="GO_Central"/>
</dbReference>
<evidence type="ECO:0000256" key="3">
    <source>
        <dbReference type="ARBA" id="ARBA00022483"/>
    </source>
</evidence>
<evidence type="ECO:0000256" key="6">
    <source>
        <dbReference type="PROSITE-ProRule" id="PRU00290"/>
    </source>
</evidence>
<evidence type="ECO:0000256" key="7">
    <source>
        <dbReference type="SAM" id="MobiDB-lite"/>
    </source>
</evidence>
<dbReference type="PANTHER" id="PTHR10241">
    <property type="entry name" value="LETHAL 2 GIANT LARVAE PROTEIN"/>
    <property type="match status" value="1"/>
</dbReference>
<keyword evidence="4" id="KW-0963">Cytoplasm</keyword>
<feature type="compositionally biased region" description="Basic and acidic residues" evidence="7">
    <location>
        <begin position="1125"/>
        <end position="1144"/>
    </location>
</feature>
<dbReference type="InterPro" id="IPR001680">
    <property type="entry name" value="WD40_rpt"/>
</dbReference>
<keyword evidence="10" id="KW-1185">Reference proteome</keyword>
<comment type="similarity">
    <text evidence="2">Belongs to the WD repeat L(2)GL family.</text>
</comment>
<feature type="compositionally biased region" description="Basic and acidic residues" evidence="7">
    <location>
        <begin position="1075"/>
        <end position="1090"/>
    </location>
</feature>
<keyword evidence="3" id="KW-0268">Exocytosis</keyword>